<evidence type="ECO:0000313" key="11">
    <source>
        <dbReference type="Proteomes" id="UP000294498"/>
    </source>
</evidence>
<reference evidence="10 11" key="1">
    <citation type="submission" date="2019-03" db="EMBL/GenBank/DDBJ databases">
        <title>Genomic Encyclopedia of Type Strains, Phase IV (KMG-IV): sequencing the most valuable type-strain genomes for metagenomic binning, comparative biology and taxonomic classification.</title>
        <authorList>
            <person name="Goeker M."/>
        </authorList>
    </citation>
    <scope>NUCLEOTIDE SEQUENCE [LARGE SCALE GENOMIC DNA]</scope>
    <source>
        <strain evidence="10 11">DSM 100059</strain>
    </source>
</reference>
<proteinExistence type="inferred from homology"/>
<name>A0A4R8DFX8_9BACT</name>
<dbReference type="Pfam" id="PF07715">
    <property type="entry name" value="Plug"/>
    <property type="match status" value="1"/>
</dbReference>
<keyword evidence="11" id="KW-1185">Reference proteome</keyword>
<evidence type="ECO:0000256" key="5">
    <source>
        <dbReference type="ARBA" id="ARBA00023136"/>
    </source>
</evidence>
<gene>
    <name evidence="10" type="ORF">EDB95_3680</name>
</gene>
<protein>
    <submittedName>
        <fullName evidence="10">TonB-linked SusC/RagA family outer membrane protein</fullName>
    </submittedName>
</protein>
<dbReference type="InterPro" id="IPR012910">
    <property type="entry name" value="Plug_dom"/>
</dbReference>
<dbReference type="EMBL" id="SODV01000002">
    <property type="protein sequence ID" value="TDW95860.1"/>
    <property type="molecule type" value="Genomic_DNA"/>
</dbReference>
<dbReference type="OrthoDB" id="9768177at2"/>
<evidence type="ECO:0000256" key="2">
    <source>
        <dbReference type="ARBA" id="ARBA00022448"/>
    </source>
</evidence>
<comment type="caution">
    <text evidence="10">The sequence shown here is derived from an EMBL/GenBank/DDBJ whole genome shotgun (WGS) entry which is preliminary data.</text>
</comment>
<dbReference type="AlphaFoldDB" id="A0A4R8DFX8"/>
<dbReference type="InterPro" id="IPR008969">
    <property type="entry name" value="CarboxyPept-like_regulatory"/>
</dbReference>
<dbReference type="Proteomes" id="UP000294498">
    <property type="component" value="Unassembled WGS sequence"/>
</dbReference>
<organism evidence="10 11">
    <name type="scientific">Dinghuibacter silviterrae</name>
    <dbReference type="NCBI Taxonomy" id="1539049"/>
    <lineage>
        <taxon>Bacteria</taxon>
        <taxon>Pseudomonadati</taxon>
        <taxon>Bacteroidota</taxon>
        <taxon>Chitinophagia</taxon>
        <taxon>Chitinophagales</taxon>
        <taxon>Chitinophagaceae</taxon>
        <taxon>Dinghuibacter</taxon>
    </lineage>
</organism>
<evidence type="ECO:0000256" key="8">
    <source>
        <dbReference type="SAM" id="SignalP"/>
    </source>
</evidence>
<evidence type="ECO:0000256" key="1">
    <source>
        <dbReference type="ARBA" id="ARBA00004571"/>
    </source>
</evidence>
<keyword evidence="8" id="KW-0732">Signal</keyword>
<feature type="signal peptide" evidence="8">
    <location>
        <begin position="1"/>
        <end position="21"/>
    </location>
</feature>
<dbReference type="InterPro" id="IPR023997">
    <property type="entry name" value="TonB-dep_OMP_SusC/RagA_CS"/>
</dbReference>
<dbReference type="SUPFAM" id="SSF56935">
    <property type="entry name" value="Porins"/>
    <property type="match status" value="1"/>
</dbReference>
<dbReference type="InterPro" id="IPR036942">
    <property type="entry name" value="Beta-barrel_TonB_sf"/>
</dbReference>
<comment type="similarity">
    <text evidence="7">Belongs to the TonB-dependent receptor family.</text>
</comment>
<evidence type="ECO:0000256" key="4">
    <source>
        <dbReference type="ARBA" id="ARBA00022692"/>
    </source>
</evidence>
<keyword evidence="5 7" id="KW-0472">Membrane</keyword>
<keyword evidence="6 7" id="KW-0998">Cell outer membrane</keyword>
<dbReference type="RefSeq" id="WP_133995609.1">
    <property type="nucleotide sequence ID" value="NZ_SODV01000002.1"/>
</dbReference>
<keyword evidence="3 7" id="KW-1134">Transmembrane beta strand</keyword>
<dbReference type="InterPro" id="IPR023996">
    <property type="entry name" value="TonB-dep_OMP_SusC/RagA"/>
</dbReference>
<dbReference type="GO" id="GO:0009279">
    <property type="term" value="C:cell outer membrane"/>
    <property type="evidence" value="ECO:0007669"/>
    <property type="project" value="UniProtKB-SubCell"/>
</dbReference>
<dbReference type="InterPro" id="IPR039426">
    <property type="entry name" value="TonB-dep_rcpt-like"/>
</dbReference>
<evidence type="ECO:0000256" key="6">
    <source>
        <dbReference type="ARBA" id="ARBA00023237"/>
    </source>
</evidence>
<comment type="subcellular location">
    <subcellularLocation>
        <location evidence="1 7">Cell outer membrane</location>
        <topology evidence="1 7">Multi-pass membrane protein</topology>
    </subcellularLocation>
</comment>
<feature type="chain" id="PRO_5020826112" evidence="8">
    <location>
        <begin position="22"/>
        <end position="1080"/>
    </location>
</feature>
<evidence type="ECO:0000313" key="10">
    <source>
        <dbReference type="EMBL" id="TDW95860.1"/>
    </source>
</evidence>
<accession>A0A4R8DFX8</accession>
<dbReference type="InterPro" id="IPR037066">
    <property type="entry name" value="Plug_dom_sf"/>
</dbReference>
<dbReference type="Gene3D" id="2.40.170.20">
    <property type="entry name" value="TonB-dependent receptor, beta-barrel domain"/>
    <property type="match status" value="1"/>
</dbReference>
<dbReference type="Gene3D" id="2.60.40.1120">
    <property type="entry name" value="Carboxypeptidase-like, regulatory domain"/>
    <property type="match status" value="1"/>
</dbReference>
<evidence type="ECO:0000256" key="7">
    <source>
        <dbReference type="PROSITE-ProRule" id="PRU01360"/>
    </source>
</evidence>
<dbReference type="Gene3D" id="2.170.130.10">
    <property type="entry name" value="TonB-dependent receptor, plug domain"/>
    <property type="match status" value="1"/>
</dbReference>
<evidence type="ECO:0000256" key="3">
    <source>
        <dbReference type="ARBA" id="ARBA00022452"/>
    </source>
</evidence>
<dbReference type="PROSITE" id="PS52016">
    <property type="entry name" value="TONB_DEPENDENT_REC_3"/>
    <property type="match status" value="1"/>
</dbReference>
<evidence type="ECO:0000259" key="9">
    <source>
        <dbReference type="Pfam" id="PF07715"/>
    </source>
</evidence>
<keyword evidence="2 7" id="KW-0813">Transport</keyword>
<dbReference type="NCBIfam" id="TIGR04056">
    <property type="entry name" value="OMP_RagA_SusC"/>
    <property type="match status" value="1"/>
</dbReference>
<sequence>MTFRLRLLLLYCFCIPAFALAQASFTVKGSVKGEDGQVLAGVSVREVGTKNGTTTDASGNFSLRVASGDVSLEFSYVGFVHQRVKLNGRQELAIGLRNDLSNGALKDVVVVGVQTQSRKTTTAAISSVSGKAIENLPSPSFDNLLQGRVPGMDVQVTSGEPGVSPSITVRGNTRVSQSVGNLDQAHALSGPLYVIDGVPVNPEDISYNQDAAGTSTGTDFLAGINVNDIESIDVQKDAAATAAWGSRGANGVVYIKTKRGRSSKPEFYVNLYGGVVEEPKLLPTVTGTAERAQKLGLLQTYGSYNNFSNLPQLLTDSVNPYFNNATDWQGLFYRNAAVKNADLSISAANELVSYRVSMNYYDEQGTIKDFDFKRYSVRGNFDFRLSPKLNSQFVVSMSHSDRQRGAKLSNSDNNTPFNVNNGNLPSSFFGLNGFDSANYLGLSSDLRNQNTNDWYSGSMTLNYDVLKGLRLTTQGSVSASLSNKDYFRPSNQNALEAQQGTSQPSYAESDANSYVEYFVSNALNYAHTFNAGKHAHHLVVTGTQQFNEDISKITSASGYNVPSNGIQVVSGIPQQYLTASSDYQSSAILSFAGQVQYDYDTRYIVYVADRADASSRFGSDSKWGKFPSAGVGWILSDEPYLQGIKPYVNYLKLRASYGLSGQQSLDYYAPYNSYTVNGTYGGSTGISPSFNNGLTKNDLTWSRTYQKDLGLEFQLLNGRVYAMADIYDKTTEGDYFTFNLPFFTGYNQITFNGNDLWVDNRGLDLSLTGHILPEHSKFHWTSTLNLSFNKNVIAKLPNNNRTFEIDDYYGVGRIYAVGQPIYEMFQMKYAGVYNTASQIPVNPITGQRLTYFKGYYPVQPGYPIWIDQNHDYDVWSGENNGDNYGDRIPSGNPNPKYTGGFINDFSYKNFTLSVISVFCGKRDIVNIYKQSQIADVFSFPSGSYSSTANAMAANWLPNLSSLNYWVPSQASKNGGSYNASFPALNPYGPNFYQFLPFSTMFNENGAYFKVKSIILAYTLPNSWTDKLKITRARIYGTVDNVYTFTHATVPDPEAVNELGIYTGGNYPVPHKFTFGVDVTF</sequence>
<dbReference type="Pfam" id="PF13715">
    <property type="entry name" value="CarbopepD_reg_2"/>
    <property type="match status" value="1"/>
</dbReference>
<dbReference type="NCBIfam" id="TIGR04057">
    <property type="entry name" value="SusC_RagA_signa"/>
    <property type="match status" value="1"/>
</dbReference>
<keyword evidence="4 7" id="KW-0812">Transmembrane</keyword>
<feature type="domain" description="TonB-dependent receptor plug" evidence="9">
    <location>
        <begin position="119"/>
        <end position="252"/>
    </location>
</feature>
<dbReference type="SUPFAM" id="SSF49464">
    <property type="entry name" value="Carboxypeptidase regulatory domain-like"/>
    <property type="match status" value="1"/>
</dbReference>